<dbReference type="AlphaFoldDB" id="A0A8H6Y8A7"/>
<dbReference type="EMBL" id="JACAZI010000008">
    <property type="protein sequence ID" value="KAF7354467.1"/>
    <property type="molecule type" value="Genomic_DNA"/>
</dbReference>
<name>A0A8H6Y8A7_9AGAR</name>
<proteinExistence type="predicted"/>
<evidence type="ECO:0000313" key="1">
    <source>
        <dbReference type="EMBL" id="KAF7354467.1"/>
    </source>
</evidence>
<dbReference type="OrthoDB" id="3068038at2759"/>
<reference evidence="1" key="1">
    <citation type="submission" date="2020-05" db="EMBL/GenBank/DDBJ databases">
        <title>Mycena genomes resolve the evolution of fungal bioluminescence.</title>
        <authorList>
            <person name="Tsai I.J."/>
        </authorList>
    </citation>
    <scope>NUCLEOTIDE SEQUENCE</scope>
    <source>
        <strain evidence="1">CCC161011</strain>
    </source>
</reference>
<comment type="caution">
    <text evidence="1">The sequence shown here is derived from an EMBL/GenBank/DDBJ whole genome shotgun (WGS) entry which is preliminary data.</text>
</comment>
<keyword evidence="2" id="KW-1185">Reference proteome</keyword>
<organism evidence="1 2">
    <name type="scientific">Mycena venus</name>
    <dbReference type="NCBI Taxonomy" id="2733690"/>
    <lineage>
        <taxon>Eukaryota</taxon>
        <taxon>Fungi</taxon>
        <taxon>Dikarya</taxon>
        <taxon>Basidiomycota</taxon>
        <taxon>Agaricomycotina</taxon>
        <taxon>Agaricomycetes</taxon>
        <taxon>Agaricomycetidae</taxon>
        <taxon>Agaricales</taxon>
        <taxon>Marasmiineae</taxon>
        <taxon>Mycenaceae</taxon>
        <taxon>Mycena</taxon>
    </lineage>
</organism>
<evidence type="ECO:0000313" key="2">
    <source>
        <dbReference type="Proteomes" id="UP000620124"/>
    </source>
</evidence>
<dbReference type="Proteomes" id="UP000620124">
    <property type="component" value="Unassembled WGS sequence"/>
</dbReference>
<protein>
    <submittedName>
        <fullName evidence="1">Uncharacterized protein</fullName>
    </submittedName>
</protein>
<gene>
    <name evidence="1" type="ORF">MVEN_01135900</name>
</gene>
<accession>A0A8H6Y8A7</accession>
<sequence length="150" mass="17059">MPVLESAIQSVLHQQDFDHSLPDLETPDPSPDQSILATLGDDAARDEITKEGFVVVPTLDIVREVNALRHYVPTPHFDQVEYRRNWSRAHRSFKDIYAYQARMDPWEDRDAAKPCWDAIKIIWRILEETLDRVAMKKGRASGPGGSYAGA</sequence>